<dbReference type="EMBL" id="CDMZ01002545">
    <property type="protein sequence ID" value="CEM42842.1"/>
    <property type="molecule type" value="Genomic_DNA"/>
</dbReference>
<accession>A0A0G4HFZ8</accession>
<dbReference type="VEuPathDB" id="CryptoDB:Cvel_6660"/>
<proteinExistence type="predicted"/>
<dbReference type="AlphaFoldDB" id="A0A0G4HFZ8"/>
<feature type="region of interest" description="Disordered" evidence="1">
    <location>
        <begin position="148"/>
        <end position="176"/>
    </location>
</feature>
<feature type="compositionally biased region" description="Acidic residues" evidence="1">
    <location>
        <begin position="148"/>
        <end position="164"/>
    </location>
</feature>
<dbReference type="PhylomeDB" id="A0A0G4HFZ8"/>
<name>A0A0G4HFZ8_9ALVE</name>
<feature type="compositionally biased region" description="Basic and acidic residues" evidence="1">
    <location>
        <begin position="165"/>
        <end position="176"/>
    </location>
</feature>
<sequence>MTNSFSVLFENLLSSTIRRPEYGAREALKEIPGHWVARGRAFFDLCKDEFNEFHDSLNWLSYRLCVSNGFKYFALKYRVLLLATYQTDILSGVFGPHYVWGRVVLGLGKVDASAKQDDIPKKVICGVDPVFDVMGERMRALLMMNYNPEEEVTSEEEGAEGGGGEEEKAEEKAALK</sequence>
<organism evidence="2">
    <name type="scientific">Chromera velia CCMP2878</name>
    <dbReference type="NCBI Taxonomy" id="1169474"/>
    <lineage>
        <taxon>Eukaryota</taxon>
        <taxon>Sar</taxon>
        <taxon>Alveolata</taxon>
        <taxon>Colpodellida</taxon>
        <taxon>Chromeraceae</taxon>
        <taxon>Chromera</taxon>
    </lineage>
</organism>
<reference evidence="2" key="1">
    <citation type="submission" date="2014-11" db="EMBL/GenBank/DDBJ databases">
        <authorList>
            <person name="Otto D Thomas"/>
            <person name="Naeem Raeece"/>
        </authorList>
    </citation>
    <scope>NUCLEOTIDE SEQUENCE</scope>
</reference>
<gene>
    <name evidence="2" type="ORF">Cvel_6660</name>
</gene>
<evidence type="ECO:0000313" key="2">
    <source>
        <dbReference type="EMBL" id="CEM42842.1"/>
    </source>
</evidence>
<protein>
    <submittedName>
        <fullName evidence="2">Uncharacterized protein</fullName>
    </submittedName>
</protein>
<evidence type="ECO:0000256" key="1">
    <source>
        <dbReference type="SAM" id="MobiDB-lite"/>
    </source>
</evidence>